<feature type="non-terminal residue" evidence="1">
    <location>
        <position position="1"/>
    </location>
</feature>
<protein>
    <submittedName>
        <fullName evidence="1">Uncharacterized protein</fullName>
    </submittedName>
</protein>
<dbReference type="AlphaFoldDB" id="R0KRG8"/>
<evidence type="ECO:0000313" key="1">
    <source>
        <dbReference type="EMBL" id="EOB13341.1"/>
    </source>
</evidence>
<proteinExistence type="predicted"/>
<gene>
    <name evidence="1" type="ORF">NBO_80g0005</name>
</gene>
<accession>R0KRG8</accession>
<reference evidence="1 2" key="1">
    <citation type="journal article" date="2013" name="BMC Genomics">
        <title>Comparative genomics of parasitic silkworm microsporidia reveal an association between genome expansion and host adaptation.</title>
        <authorList>
            <person name="Pan G."/>
            <person name="Xu J."/>
            <person name="Li T."/>
            <person name="Xia Q."/>
            <person name="Liu S.L."/>
            <person name="Zhang G."/>
            <person name="Li S."/>
            <person name="Li C."/>
            <person name="Liu H."/>
            <person name="Yang L."/>
            <person name="Liu T."/>
            <person name="Zhang X."/>
            <person name="Wu Z."/>
            <person name="Fan W."/>
            <person name="Dang X."/>
            <person name="Xiang H."/>
            <person name="Tao M."/>
            <person name="Li Y."/>
            <person name="Hu J."/>
            <person name="Li Z."/>
            <person name="Lin L."/>
            <person name="Luo J."/>
            <person name="Geng L."/>
            <person name="Wang L."/>
            <person name="Long M."/>
            <person name="Wan Y."/>
            <person name="He N."/>
            <person name="Zhang Z."/>
            <person name="Lu C."/>
            <person name="Keeling P.J."/>
            <person name="Wang J."/>
            <person name="Xiang Z."/>
            <person name="Zhou Z."/>
        </authorList>
    </citation>
    <scope>NUCLEOTIDE SEQUENCE [LARGE SCALE GENOMIC DNA]</scope>
    <source>
        <strain evidence="2">CQ1 / CVCC 102059</strain>
    </source>
</reference>
<dbReference type="EMBL" id="KB908988">
    <property type="protein sequence ID" value="EOB13341.1"/>
    <property type="molecule type" value="Genomic_DNA"/>
</dbReference>
<sequence length="172" mass="20530">ISSAFDHILQRLLRYKGLINNVIDCCVEESENRTKLIKFYLQLNKLIEHSEILREQERNVNILHIFENILKVRVVRENQHFVDQLDCYDKQGNEYTFFLFSKQTVLMKRNGQPLPILKSTASYQEIQKYKNSEIELYTRGQTGFYLIAKKYITDAHFIESYKDCTLSARYFI</sequence>
<name>R0KRG8_NOSB1</name>
<organism evidence="1 2">
    <name type="scientific">Nosema bombycis (strain CQ1 / CVCC 102059)</name>
    <name type="common">Microsporidian parasite</name>
    <name type="synonym">Pebrine of silkworm</name>
    <dbReference type="NCBI Taxonomy" id="578461"/>
    <lineage>
        <taxon>Eukaryota</taxon>
        <taxon>Fungi</taxon>
        <taxon>Fungi incertae sedis</taxon>
        <taxon>Microsporidia</taxon>
        <taxon>Nosematidae</taxon>
        <taxon>Nosema</taxon>
    </lineage>
</organism>
<dbReference type="HOGENOM" id="CLU_1559003_0_0_1"/>
<dbReference type="VEuPathDB" id="MicrosporidiaDB:NBO_80g0005"/>
<evidence type="ECO:0000313" key="2">
    <source>
        <dbReference type="Proteomes" id="UP000016927"/>
    </source>
</evidence>
<keyword evidence="2" id="KW-1185">Reference proteome</keyword>
<feature type="non-terminal residue" evidence="1">
    <location>
        <position position="172"/>
    </location>
</feature>
<dbReference type="Proteomes" id="UP000016927">
    <property type="component" value="Unassembled WGS sequence"/>
</dbReference>